<evidence type="ECO:0000256" key="1">
    <source>
        <dbReference type="SAM" id="MobiDB-lite"/>
    </source>
</evidence>
<dbReference type="AlphaFoldDB" id="A0A0D2A7N8"/>
<evidence type="ECO:0000259" key="2">
    <source>
        <dbReference type="Pfam" id="PF24864"/>
    </source>
</evidence>
<feature type="domain" description="DUF7730" evidence="2">
    <location>
        <begin position="80"/>
        <end position="190"/>
    </location>
</feature>
<name>A0A0D2A7N8_9PEZI</name>
<accession>A0A0D2A7N8</accession>
<dbReference type="InterPro" id="IPR038883">
    <property type="entry name" value="AN11006-like"/>
</dbReference>
<dbReference type="EMBL" id="KN847547">
    <property type="protein sequence ID" value="KIW02778.1"/>
    <property type="molecule type" value="Genomic_DNA"/>
</dbReference>
<feature type="compositionally biased region" description="Polar residues" evidence="1">
    <location>
        <begin position="7"/>
        <end position="16"/>
    </location>
</feature>
<dbReference type="GeneID" id="27313813"/>
<dbReference type="OrthoDB" id="62952at2759"/>
<reference evidence="3 4" key="1">
    <citation type="submission" date="2015-01" db="EMBL/GenBank/DDBJ databases">
        <title>The Genome Sequence of Ochroconis gallopava CBS43764.</title>
        <authorList>
            <consortium name="The Broad Institute Genomics Platform"/>
            <person name="Cuomo C."/>
            <person name="de Hoog S."/>
            <person name="Gorbushina A."/>
            <person name="Stielow B."/>
            <person name="Teixiera M."/>
            <person name="Abouelleil A."/>
            <person name="Chapman S.B."/>
            <person name="Priest M."/>
            <person name="Young S.K."/>
            <person name="Wortman J."/>
            <person name="Nusbaum C."/>
            <person name="Birren B."/>
        </authorList>
    </citation>
    <scope>NUCLEOTIDE SEQUENCE [LARGE SCALE GENOMIC DNA]</scope>
    <source>
        <strain evidence="3 4">CBS 43764</strain>
    </source>
</reference>
<dbReference type="HOGENOM" id="CLU_1210602_0_0_1"/>
<organism evidence="3 4">
    <name type="scientific">Verruconis gallopava</name>
    <dbReference type="NCBI Taxonomy" id="253628"/>
    <lineage>
        <taxon>Eukaryota</taxon>
        <taxon>Fungi</taxon>
        <taxon>Dikarya</taxon>
        <taxon>Ascomycota</taxon>
        <taxon>Pezizomycotina</taxon>
        <taxon>Dothideomycetes</taxon>
        <taxon>Pleosporomycetidae</taxon>
        <taxon>Venturiales</taxon>
        <taxon>Sympoventuriaceae</taxon>
        <taxon>Verruconis</taxon>
    </lineage>
</organism>
<dbReference type="InterPro" id="IPR056632">
    <property type="entry name" value="DUF7730"/>
</dbReference>
<dbReference type="InParanoid" id="A0A0D2A7N8"/>
<evidence type="ECO:0000313" key="3">
    <source>
        <dbReference type="EMBL" id="KIW02778.1"/>
    </source>
</evidence>
<evidence type="ECO:0000313" key="4">
    <source>
        <dbReference type="Proteomes" id="UP000053259"/>
    </source>
</evidence>
<dbReference type="Pfam" id="PF24864">
    <property type="entry name" value="DUF7730"/>
    <property type="match status" value="1"/>
</dbReference>
<protein>
    <recommendedName>
        <fullName evidence="2">DUF7730 domain-containing protein</fullName>
    </recommendedName>
</protein>
<dbReference type="PANTHER" id="PTHR42085">
    <property type="entry name" value="F-BOX DOMAIN-CONTAINING PROTEIN"/>
    <property type="match status" value="1"/>
</dbReference>
<dbReference type="Proteomes" id="UP000053259">
    <property type="component" value="Unassembled WGS sequence"/>
</dbReference>
<dbReference type="RefSeq" id="XP_016212647.1">
    <property type="nucleotide sequence ID" value="XM_016359398.1"/>
</dbReference>
<dbReference type="VEuPathDB" id="FungiDB:PV09_05840"/>
<dbReference type="PANTHER" id="PTHR42085:SF1">
    <property type="entry name" value="F-BOX DOMAIN-CONTAINING PROTEIN"/>
    <property type="match status" value="1"/>
</dbReference>
<feature type="region of interest" description="Disordered" evidence="1">
    <location>
        <begin position="1"/>
        <end position="26"/>
    </location>
</feature>
<sequence>MRISISCGRSSTISNRNDAREDQELTPQRTISRHIVKRPPLQQPIFPQNPIIRPNFGVPSRASASKGRYRTGIDRSSNITSPFMRLPPELRVCIYRYIIPPSDSKFRVYTDCSQTYTDRKWDVQRPRLTSDNNPDSLALLRINKLIYYEALSVLYSENTFHFIGCNFLPIIDFIRKLSPDAKALVRQLKITMLPEARHLTGSQLELFCRVVHEWLPGLNALASDTWMWI</sequence>
<proteinExistence type="predicted"/>
<gene>
    <name evidence="3" type="ORF">PV09_05840</name>
</gene>
<keyword evidence="4" id="KW-1185">Reference proteome</keyword>